<evidence type="ECO:0000313" key="4">
    <source>
        <dbReference type="Proteomes" id="UP000321479"/>
    </source>
</evidence>
<keyword evidence="2" id="KW-0732">Signal</keyword>
<protein>
    <submittedName>
        <fullName evidence="3">Uncharacterized protein</fullName>
    </submittedName>
</protein>
<evidence type="ECO:0000313" key="3">
    <source>
        <dbReference type="EMBL" id="QEC63539.1"/>
    </source>
</evidence>
<evidence type="ECO:0000256" key="2">
    <source>
        <dbReference type="SAM" id="SignalP"/>
    </source>
</evidence>
<proteinExistence type="predicted"/>
<gene>
    <name evidence="3" type="ORF">FRZ54_13440</name>
</gene>
<dbReference type="AlphaFoldDB" id="A0A5B8UX73"/>
<dbReference type="OrthoDB" id="788168at2"/>
<feature type="region of interest" description="Disordered" evidence="1">
    <location>
        <begin position="279"/>
        <end position="303"/>
    </location>
</feature>
<organism evidence="3 4">
    <name type="scientific">Mucilaginibacter ginsenosidivorans</name>
    <dbReference type="NCBI Taxonomy" id="398053"/>
    <lineage>
        <taxon>Bacteria</taxon>
        <taxon>Pseudomonadati</taxon>
        <taxon>Bacteroidota</taxon>
        <taxon>Sphingobacteriia</taxon>
        <taxon>Sphingobacteriales</taxon>
        <taxon>Sphingobacteriaceae</taxon>
        <taxon>Mucilaginibacter</taxon>
    </lineage>
</organism>
<dbReference type="KEGG" id="mgin:FRZ54_13440"/>
<dbReference type="RefSeq" id="WP_147032114.1">
    <property type="nucleotide sequence ID" value="NZ_CP042436.1"/>
</dbReference>
<evidence type="ECO:0000256" key="1">
    <source>
        <dbReference type="SAM" id="MobiDB-lite"/>
    </source>
</evidence>
<name>A0A5B8UX73_9SPHI</name>
<dbReference type="EMBL" id="CP042436">
    <property type="protein sequence ID" value="QEC63539.1"/>
    <property type="molecule type" value="Genomic_DNA"/>
</dbReference>
<reference evidence="3 4" key="1">
    <citation type="journal article" date="2017" name="Curr. Microbiol.">
        <title>Mucilaginibacter ginsenosidivorans sp. nov., Isolated from Soil of Ginseng Field.</title>
        <authorList>
            <person name="Kim M.M."/>
            <person name="Siddiqi M.Z."/>
            <person name="Im W.T."/>
        </authorList>
    </citation>
    <scope>NUCLEOTIDE SEQUENCE [LARGE SCALE GENOMIC DNA]</scope>
    <source>
        <strain evidence="3 4">Gsoil 3017</strain>
    </source>
</reference>
<feature type="signal peptide" evidence="2">
    <location>
        <begin position="1"/>
        <end position="23"/>
    </location>
</feature>
<accession>A0A5B8UX73</accession>
<keyword evidence="4" id="KW-1185">Reference proteome</keyword>
<sequence>MKKLFTFFLAAGMLPLLARAQHADDSGNVRQLMRYQDSLVAISKQLVNNDTEMERQNANVELIKTLVKALKIPHSFNFNFDSLKAVRVLNAPDNRFRIFTWCLQYDDGSFRYYGTVQMNTGEKLVMFPLNDYTPYIKNAEDTVTDNTKWLGAVYYQIIPVYAEKYPYYVLLGWKGNTVKTNKKVIDVITFRNDKPVFGHSVFDGNGKVRKRVVFEYTRQASMLLNYIPDEHLIVFDHLVPPDKKMTGRFDVYGPDLSYDGYRFKDGRWEYVDNLDMRNKPNSHDGEYIDPRKQREIDKATSGN</sequence>
<feature type="chain" id="PRO_5023118699" evidence="2">
    <location>
        <begin position="24"/>
        <end position="303"/>
    </location>
</feature>
<dbReference type="Proteomes" id="UP000321479">
    <property type="component" value="Chromosome"/>
</dbReference>